<dbReference type="Pfam" id="PF13516">
    <property type="entry name" value="LRR_6"/>
    <property type="match status" value="1"/>
</dbReference>
<sequence length="310" mass="35280">MSYLSVKDRCIAGRVCKQWRRIISDNSLWRHVNLLDYKLDLTKMWRILRAHFSPCLLTMRIQGFAQSVGRKRKRFAVSDAMLKELGNRCPNLSLLHLDSCNTENITVESLPSSLNSLAVTSSSWQPRWLEDKQQYIPNLKSLDLSRSTRVDNFDLLDIIKLTHLTELRLNGCYRIKGSGIQIVVKALHSLILLGLENTRIDKEAIHHIARYGKNLQDLNLAYCFISDACLVTLSLGLSKLKKLDLSGCKFTLDGLTSLWSLKNLQFLICMGVQKPEGIGFSLQELELFKKGFSPKVPFICNLTTNVPELL</sequence>
<dbReference type="InterPro" id="IPR032675">
    <property type="entry name" value="LRR_dom_sf"/>
</dbReference>
<dbReference type="PANTHER" id="PTHR13318">
    <property type="entry name" value="PARTNER OF PAIRED, ISOFORM B-RELATED"/>
    <property type="match status" value="1"/>
</dbReference>
<dbReference type="InterPro" id="IPR001810">
    <property type="entry name" value="F-box_dom"/>
</dbReference>
<comment type="caution">
    <text evidence="2">The sequence shown here is derived from an EMBL/GenBank/DDBJ whole genome shotgun (WGS) entry which is preliminary data.</text>
</comment>
<dbReference type="PROSITE" id="PS50181">
    <property type="entry name" value="FBOX"/>
    <property type="match status" value="1"/>
</dbReference>
<dbReference type="Proteomes" id="UP000762676">
    <property type="component" value="Unassembled WGS sequence"/>
</dbReference>
<proteinExistence type="predicted"/>
<dbReference type="SUPFAM" id="SSF52047">
    <property type="entry name" value="RNI-like"/>
    <property type="match status" value="1"/>
</dbReference>
<evidence type="ECO:0000259" key="1">
    <source>
        <dbReference type="PROSITE" id="PS50181"/>
    </source>
</evidence>
<organism evidence="2 3">
    <name type="scientific">Elysia marginata</name>
    <dbReference type="NCBI Taxonomy" id="1093978"/>
    <lineage>
        <taxon>Eukaryota</taxon>
        <taxon>Metazoa</taxon>
        <taxon>Spiralia</taxon>
        <taxon>Lophotrochozoa</taxon>
        <taxon>Mollusca</taxon>
        <taxon>Gastropoda</taxon>
        <taxon>Heterobranchia</taxon>
        <taxon>Euthyneura</taxon>
        <taxon>Panpulmonata</taxon>
        <taxon>Sacoglossa</taxon>
        <taxon>Placobranchoidea</taxon>
        <taxon>Plakobranchidae</taxon>
        <taxon>Elysia</taxon>
    </lineage>
</organism>
<dbReference type="SMART" id="SM00367">
    <property type="entry name" value="LRR_CC"/>
    <property type="match status" value="5"/>
</dbReference>
<protein>
    <submittedName>
        <fullName evidence="2">F-box/LRR-repeat protein 12-like</fullName>
    </submittedName>
</protein>
<dbReference type="GO" id="GO:0031146">
    <property type="term" value="P:SCF-dependent proteasomal ubiquitin-dependent protein catabolic process"/>
    <property type="evidence" value="ECO:0007669"/>
    <property type="project" value="TreeGrafter"/>
</dbReference>
<accession>A0AAV4HX83</accession>
<name>A0AAV4HX83_9GAST</name>
<dbReference type="InterPro" id="IPR006553">
    <property type="entry name" value="Leu-rich_rpt_Cys-con_subtyp"/>
</dbReference>
<dbReference type="AlphaFoldDB" id="A0AAV4HX83"/>
<evidence type="ECO:0000313" key="2">
    <source>
        <dbReference type="EMBL" id="GFS01569.1"/>
    </source>
</evidence>
<dbReference type="PANTHER" id="PTHR13318:SF247">
    <property type="entry name" value="GH16156P"/>
    <property type="match status" value="1"/>
</dbReference>
<reference evidence="2 3" key="1">
    <citation type="journal article" date="2021" name="Elife">
        <title>Chloroplast acquisition without the gene transfer in kleptoplastic sea slugs, Plakobranchus ocellatus.</title>
        <authorList>
            <person name="Maeda T."/>
            <person name="Takahashi S."/>
            <person name="Yoshida T."/>
            <person name="Shimamura S."/>
            <person name="Takaki Y."/>
            <person name="Nagai Y."/>
            <person name="Toyoda A."/>
            <person name="Suzuki Y."/>
            <person name="Arimoto A."/>
            <person name="Ishii H."/>
            <person name="Satoh N."/>
            <person name="Nishiyama T."/>
            <person name="Hasebe M."/>
            <person name="Maruyama T."/>
            <person name="Minagawa J."/>
            <person name="Obokata J."/>
            <person name="Shigenobu S."/>
        </authorList>
    </citation>
    <scope>NUCLEOTIDE SEQUENCE [LARGE SCALE GENOMIC DNA]</scope>
</reference>
<dbReference type="Gene3D" id="3.80.10.10">
    <property type="entry name" value="Ribonuclease Inhibitor"/>
    <property type="match status" value="1"/>
</dbReference>
<feature type="domain" description="F-box" evidence="1">
    <location>
        <begin position="1"/>
        <end position="32"/>
    </location>
</feature>
<keyword evidence="3" id="KW-1185">Reference proteome</keyword>
<evidence type="ECO:0000313" key="3">
    <source>
        <dbReference type="Proteomes" id="UP000762676"/>
    </source>
</evidence>
<dbReference type="GO" id="GO:0019005">
    <property type="term" value="C:SCF ubiquitin ligase complex"/>
    <property type="evidence" value="ECO:0007669"/>
    <property type="project" value="TreeGrafter"/>
</dbReference>
<dbReference type="Gene3D" id="1.20.1280.50">
    <property type="match status" value="1"/>
</dbReference>
<dbReference type="InterPro" id="IPR001611">
    <property type="entry name" value="Leu-rich_rpt"/>
</dbReference>
<dbReference type="Pfam" id="PF12937">
    <property type="entry name" value="F-box-like"/>
    <property type="match status" value="1"/>
</dbReference>
<gene>
    <name evidence="2" type="ORF">ElyMa_004585200</name>
</gene>
<dbReference type="EMBL" id="BMAT01009210">
    <property type="protein sequence ID" value="GFS01569.1"/>
    <property type="molecule type" value="Genomic_DNA"/>
</dbReference>